<name>A0ABD2PQU0_9PLAT</name>
<reference evidence="3 4" key="1">
    <citation type="submission" date="2024-11" db="EMBL/GenBank/DDBJ databases">
        <title>Adaptive evolution of stress response genes in parasites aligns with host niche diversity.</title>
        <authorList>
            <person name="Hahn C."/>
            <person name="Resl P."/>
        </authorList>
    </citation>
    <scope>NUCLEOTIDE SEQUENCE [LARGE SCALE GENOMIC DNA]</scope>
    <source>
        <strain evidence="3">EGGRZ-B1_66</strain>
        <tissue evidence="3">Body</tissue>
    </source>
</reference>
<dbReference type="InterPro" id="IPR015943">
    <property type="entry name" value="WD40/YVTN_repeat-like_dom_sf"/>
</dbReference>
<comment type="caution">
    <text evidence="3">The sequence shown here is derived from an EMBL/GenBank/DDBJ whole genome shotgun (WGS) entry which is preliminary data.</text>
</comment>
<organism evidence="3 4">
    <name type="scientific">Cichlidogyrus casuarinus</name>
    <dbReference type="NCBI Taxonomy" id="1844966"/>
    <lineage>
        <taxon>Eukaryota</taxon>
        <taxon>Metazoa</taxon>
        <taxon>Spiralia</taxon>
        <taxon>Lophotrochozoa</taxon>
        <taxon>Platyhelminthes</taxon>
        <taxon>Monogenea</taxon>
        <taxon>Monopisthocotylea</taxon>
        <taxon>Dactylogyridea</taxon>
        <taxon>Ancyrocephalidae</taxon>
        <taxon>Cichlidogyrus</taxon>
    </lineage>
</organism>
<feature type="domain" description="Sema" evidence="2">
    <location>
        <begin position="1"/>
        <end position="297"/>
    </location>
</feature>
<gene>
    <name evidence="3" type="ORF">Ciccas_012401</name>
</gene>
<sequence length="297" mass="33606">MDCRLYHTPADLCNSNEIWTPLHPENLSENVQATIPKLNMISSLSHSALSHSLTLDKSNKTIFVGYTHVNDASEKLVTGDPVIKLFRYNNESDSYGWRSRFAESTWFYAKNRQVRFHRIFKWDRYFYLIFSEEAIDNSNKNNPEMITRIARICENDPGFKAMPYSRNAHNSGIFTSFRKLTLTCSVDGLGARTQINLAQTIVASQPSETKHGDSVFYLIMSTDFDGSNVSGVCAYSLKMVNHTFSSGSYSLTSSASFHFWREHVEMQTLKAASHAPDHSSASIVKAASIVSYHTHFL</sequence>
<evidence type="ECO:0000256" key="1">
    <source>
        <dbReference type="PROSITE-ProRule" id="PRU00352"/>
    </source>
</evidence>
<dbReference type="SUPFAM" id="SSF101912">
    <property type="entry name" value="Sema domain"/>
    <property type="match status" value="1"/>
</dbReference>
<dbReference type="AlphaFoldDB" id="A0ABD2PQU0"/>
<dbReference type="InterPro" id="IPR001627">
    <property type="entry name" value="Semap_dom"/>
</dbReference>
<protein>
    <recommendedName>
        <fullName evidence="2">Sema domain-containing protein</fullName>
    </recommendedName>
</protein>
<keyword evidence="4" id="KW-1185">Reference proteome</keyword>
<evidence type="ECO:0000259" key="2">
    <source>
        <dbReference type="PROSITE" id="PS51004"/>
    </source>
</evidence>
<evidence type="ECO:0000313" key="3">
    <source>
        <dbReference type="EMBL" id="KAL3309057.1"/>
    </source>
</evidence>
<dbReference type="EMBL" id="JBJKFK010004356">
    <property type="protein sequence ID" value="KAL3309057.1"/>
    <property type="molecule type" value="Genomic_DNA"/>
</dbReference>
<proteinExistence type="predicted"/>
<dbReference type="Proteomes" id="UP001626550">
    <property type="component" value="Unassembled WGS sequence"/>
</dbReference>
<dbReference type="PANTHER" id="PTHR11036:SF127">
    <property type="entry name" value="SEMAPHORIN-1A"/>
    <property type="match status" value="1"/>
</dbReference>
<dbReference type="PANTHER" id="PTHR11036">
    <property type="entry name" value="SEMAPHORIN"/>
    <property type="match status" value="1"/>
</dbReference>
<dbReference type="Gene3D" id="2.130.10.10">
    <property type="entry name" value="YVTN repeat-like/Quinoprotein amine dehydrogenase"/>
    <property type="match status" value="1"/>
</dbReference>
<comment type="caution">
    <text evidence="1">Lacks conserved residue(s) required for the propagation of feature annotation.</text>
</comment>
<accession>A0ABD2PQU0</accession>
<dbReference type="InterPro" id="IPR036352">
    <property type="entry name" value="Semap_dom_sf"/>
</dbReference>
<dbReference type="PROSITE" id="PS51004">
    <property type="entry name" value="SEMA"/>
    <property type="match status" value="1"/>
</dbReference>
<dbReference type="InterPro" id="IPR027231">
    <property type="entry name" value="Semaphorin"/>
</dbReference>
<evidence type="ECO:0000313" key="4">
    <source>
        <dbReference type="Proteomes" id="UP001626550"/>
    </source>
</evidence>